<sequence length="287" mass="29299">MFREANVKEMVSVLVIKCGGNAAVDFEAVCRDVARLAGAGRPVVLVHGGSAHIDRLADRLGVQQRTQTAADGVPARHTDEATLEVVTLALAGQVKPRLVASLARHGARAVGLTGLDGGLLRARRKRPQRAVLDGKLMVVRDSHAGTVYEVDAGLLKLLLGKGIVPVVSPPALADDGLPVNVNADRVAAAVAGAVGAGELVLLTGAAGVHRDPADEGTVQRVSTVPRTGPPDPHARGGMALKLVAAREALLQGVSRVRVADGRSATPVLAALAGAGTEVVLRDATAAV</sequence>
<keyword evidence="3" id="KW-0547">Nucleotide-binding</keyword>
<dbReference type="InterPro" id="IPR004662">
    <property type="entry name" value="AcgluKinase_fam"/>
</dbReference>
<dbReference type="InterPro" id="IPR001048">
    <property type="entry name" value="Asp/Glu/Uridylate_kinase"/>
</dbReference>
<protein>
    <submittedName>
        <fullName evidence="8">Acetylglutamate kinase-like protein</fullName>
    </submittedName>
</protein>
<organism evidence="8 9">
    <name type="scientific">Phytohabitans aurantiacus</name>
    <dbReference type="NCBI Taxonomy" id="3016789"/>
    <lineage>
        <taxon>Bacteria</taxon>
        <taxon>Bacillati</taxon>
        <taxon>Actinomycetota</taxon>
        <taxon>Actinomycetes</taxon>
        <taxon>Micromonosporales</taxon>
        <taxon>Micromonosporaceae</taxon>
    </lineage>
</organism>
<dbReference type="InterPro" id="IPR036393">
    <property type="entry name" value="AceGlu_kinase-like_sf"/>
</dbReference>
<evidence type="ECO:0000256" key="2">
    <source>
        <dbReference type="ARBA" id="ARBA00022679"/>
    </source>
</evidence>
<feature type="domain" description="Aspartate/glutamate/uridylate kinase" evidence="7">
    <location>
        <begin position="13"/>
        <end position="260"/>
    </location>
</feature>
<evidence type="ECO:0000256" key="5">
    <source>
        <dbReference type="ARBA" id="ARBA00022840"/>
    </source>
</evidence>
<name>A0ABQ5R7G9_9ACTN</name>
<comment type="caution">
    <text evidence="8">The sequence shown here is derived from an EMBL/GenBank/DDBJ whole genome shotgun (WGS) entry which is preliminary data.</text>
</comment>
<dbReference type="Pfam" id="PF00696">
    <property type="entry name" value="AA_kinase"/>
    <property type="match status" value="1"/>
</dbReference>
<reference evidence="8" key="1">
    <citation type="submission" date="2022-12" db="EMBL/GenBank/DDBJ databases">
        <title>New Phytohabitans aurantiacus sp. RD004123 nov., an actinomycete isolated from soil.</title>
        <authorList>
            <person name="Triningsih D.W."/>
            <person name="Harunari E."/>
            <person name="Igarashi Y."/>
        </authorList>
    </citation>
    <scope>NUCLEOTIDE SEQUENCE</scope>
    <source>
        <strain evidence="8">RD004123</strain>
    </source>
</reference>
<keyword evidence="4" id="KW-0418">Kinase</keyword>
<dbReference type="PRINTS" id="PR00474">
    <property type="entry name" value="GLU5KINASE"/>
</dbReference>
<dbReference type="Proteomes" id="UP001144280">
    <property type="component" value="Unassembled WGS sequence"/>
</dbReference>
<accession>A0ABQ5R7G9</accession>
<dbReference type="RefSeq" id="WP_281904230.1">
    <property type="nucleotide sequence ID" value="NZ_BSDI01000065.1"/>
</dbReference>
<dbReference type="SUPFAM" id="SSF53633">
    <property type="entry name" value="Carbamate kinase-like"/>
    <property type="match status" value="1"/>
</dbReference>
<evidence type="ECO:0000313" key="8">
    <source>
        <dbReference type="EMBL" id="GLI02610.1"/>
    </source>
</evidence>
<keyword evidence="2" id="KW-0808">Transferase</keyword>
<proteinExistence type="predicted"/>
<evidence type="ECO:0000256" key="4">
    <source>
        <dbReference type="ARBA" id="ARBA00022777"/>
    </source>
</evidence>
<dbReference type="InterPro" id="IPR001057">
    <property type="entry name" value="Glu/AcGlu_kinase"/>
</dbReference>
<dbReference type="EMBL" id="BSDI01000065">
    <property type="protein sequence ID" value="GLI02610.1"/>
    <property type="molecule type" value="Genomic_DNA"/>
</dbReference>
<evidence type="ECO:0000256" key="3">
    <source>
        <dbReference type="ARBA" id="ARBA00022741"/>
    </source>
</evidence>
<dbReference type="NCBIfam" id="TIGR00761">
    <property type="entry name" value="argB"/>
    <property type="match status" value="1"/>
</dbReference>
<dbReference type="PIRSF" id="PIRSF000728">
    <property type="entry name" value="NAGK"/>
    <property type="match status" value="1"/>
</dbReference>
<dbReference type="PANTHER" id="PTHR23342:SF20">
    <property type="entry name" value="[LYSW]-AMINOADIPATE KINASE"/>
    <property type="match status" value="1"/>
</dbReference>
<comment type="pathway">
    <text evidence="6">Amino-acid biosynthesis.</text>
</comment>
<evidence type="ECO:0000259" key="7">
    <source>
        <dbReference type="Pfam" id="PF00696"/>
    </source>
</evidence>
<evidence type="ECO:0000256" key="1">
    <source>
        <dbReference type="ARBA" id="ARBA00022605"/>
    </source>
</evidence>
<dbReference type="Gene3D" id="3.40.1160.10">
    <property type="entry name" value="Acetylglutamate kinase-like"/>
    <property type="match status" value="1"/>
</dbReference>
<dbReference type="NCBIfam" id="NF010659">
    <property type="entry name" value="PRK14058.1-1"/>
    <property type="match status" value="1"/>
</dbReference>
<keyword evidence="1" id="KW-0028">Amino-acid biosynthesis</keyword>
<keyword evidence="5" id="KW-0067">ATP-binding</keyword>
<keyword evidence="9" id="KW-1185">Reference proteome</keyword>
<evidence type="ECO:0000256" key="6">
    <source>
        <dbReference type="ARBA" id="ARBA00029440"/>
    </source>
</evidence>
<evidence type="ECO:0000313" key="9">
    <source>
        <dbReference type="Proteomes" id="UP001144280"/>
    </source>
</evidence>
<dbReference type="PANTHER" id="PTHR23342">
    <property type="entry name" value="N-ACETYLGLUTAMATE SYNTHASE"/>
    <property type="match status" value="1"/>
</dbReference>
<gene>
    <name evidence="8" type="ORF">Pa4123_78880</name>
</gene>